<evidence type="ECO:0000256" key="1">
    <source>
        <dbReference type="ARBA" id="ARBA00001968"/>
    </source>
</evidence>
<keyword evidence="3 4" id="KW-0546">Nucleotide metabolism</keyword>
<dbReference type="EC" id="3.6.1.9" evidence="4"/>
<dbReference type="Proteomes" id="UP001207337">
    <property type="component" value="Unassembled WGS sequence"/>
</dbReference>
<proteinExistence type="inferred from homology"/>
<dbReference type="CDD" id="cd00555">
    <property type="entry name" value="Maf"/>
    <property type="match status" value="1"/>
</dbReference>
<comment type="cofactor">
    <cofactor evidence="1 4">
        <name>a divalent metal cation</name>
        <dbReference type="ChEBI" id="CHEBI:60240"/>
    </cofactor>
</comment>
<dbReference type="InterPro" id="IPR003697">
    <property type="entry name" value="Maf-like"/>
</dbReference>
<comment type="function">
    <text evidence="4">Nucleoside triphosphate pyrophosphatase that hydrolyzes dTTP and UTP. May have a dual role in cell division arrest and in preventing the incorporation of modified nucleotides into cellular nucleic acids.</text>
</comment>
<evidence type="ECO:0000256" key="3">
    <source>
        <dbReference type="ARBA" id="ARBA00023080"/>
    </source>
</evidence>
<gene>
    <name evidence="5" type="ORF">LQ318_01685</name>
</gene>
<dbReference type="PANTHER" id="PTHR43213">
    <property type="entry name" value="BIFUNCTIONAL DTTP/UTP PYROPHOSPHATASE/METHYLTRANSFERASE PROTEIN-RELATED"/>
    <property type="match status" value="1"/>
</dbReference>
<sequence>MNSIILASGSPRRKKLLEQINLTFRVQVSTVDEHYDPKRPPTDIVQILADRKARDIAQNTALNLVIGADTIVVYDNKILEKPKNPRQAIKMLMELSGQTHTVLTGVALYKTFEDKDPQYHHFVEQTKVTFGEIDADDISIYVKSRAPMDKAGAYGIQDDFGALFVKHIDGDYNTVVGFPLYKFYREMKNFAPEYLADNMNKG</sequence>
<comment type="catalytic activity">
    <reaction evidence="4">
        <text>UTP + H2O = UMP + diphosphate + H(+)</text>
        <dbReference type="Rhea" id="RHEA:29395"/>
        <dbReference type="ChEBI" id="CHEBI:15377"/>
        <dbReference type="ChEBI" id="CHEBI:15378"/>
        <dbReference type="ChEBI" id="CHEBI:33019"/>
        <dbReference type="ChEBI" id="CHEBI:46398"/>
        <dbReference type="ChEBI" id="CHEBI:57865"/>
        <dbReference type="EC" id="3.6.1.9"/>
    </reaction>
</comment>
<dbReference type="InterPro" id="IPR029001">
    <property type="entry name" value="ITPase-like_fam"/>
</dbReference>
<protein>
    <recommendedName>
        <fullName evidence="4">dTTP/UTP pyrophosphatase</fullName>
        <shortName evidence="4">dTTPase/UTPase</shortName>
        <ecNumber evidence="4">3.6.1.9</ecNumber>
    </recommendedName>
    <alternativeName>
        <fullName evidence="4">Nucleoside triphosphate pyrophosphatase</fullName>
    </alternativeName>
    <alternativeName>
        <fullName evidence="4">Nucleotide pyrophosphatase</fullName>
        <shortName evidence="4">Nucleotide PPase</shortName>
    </alternativeName>
</protein>
<evidence type="ECO:0000256" key="2">
    <source>
        <dbReference type="ARBA" id="ARBA00022801"/>
    </source>
</evidence>
<evidence type="ECO:0000313" key="6">
    <source>
        <dbReference type="Proteomes" id="UP001207337"/>
    </source>
</evidence>
<dbReference type="EMBL" id="JAJNDC010000001">
    <property type="protein sequence ID" value="MCW9711602.1"/>
    <property type="molecule type" value="Genomic_DNA"/>
</dbReference>
<feature type="site" description="Important for substrate specificity" evidence="4">
    <location>
        <position position="12"/>
    </location>
</feature>
<keyword evidence="4" id="KW-0963">Cytoplasm</keyword>
<keyword evidence="6" id="KW-1185">Reference proteome</keyword>
<comment type="subcellular location">
    <subcellularLocation>
        <location evidence="4">Cytoplasm</location>
    </subcellularLocation>
</comment>
<comment type="similarity">
    <text evidence="4">Belongs to the Maf family. YhdE subfamily.</text>
</comment>
<dbReference type="SUPFAM" id="SSF52972">
    <property type="entry name" value="ITPase-like"/>
    <property type="match status" value="1"/>
</dbReference>
<feature type="active site" description="Proton acceptor" evidence="4">
    <location>
        <position position="69"/>
    </location>
</feature>
<evidence type="ECO:0000256" key="4">
    <source>
        <dbReference type="HAMAP-Rule" id="MF_00528"/>
    </source>
</evidence>
<comment type="caution">
    <text evidence="4">Lacks conserved residue(s) required for the propagation of feature annotation.</text>
</comment>
<keyword evidence="2 4" id="KW-0378">Hydrolase</keyword>
<dbReference type="Gene3D" id="3.90.950.10">
    <property type="match status" value="1"/>
</dbReference>
<dbReference type="PANTHER" id="PTHR43213:SF5">
    <property type="entry name" value="BIFUNCTIONAL DTTP_UTP PYROPHOSPHATASE_METHYLTRANSFERASE PROTEIN-RELATED"/>
    <property type="match status" value="1"/>
</dbReference>
<dbReference type="PIRSF" id="PIRSF006305">
    <property type="entry name" value="Maf"/>
    <property type="match status" value="1"/>
</dbReference>
<comment type="caution">
    <text evidence="5">The sequence shown here is derived from an EMBL/GenBank/DDBJ whole genome shotgun (WGS) entry which is preliminary data.</text>
</comment>
<evidence type="ECO:0000313" key="5">
    <source>
        <dbReference type="EMBL" id="MCW9711602.1"/>
    </source>
</evidence>
<accession>A0ABT3PUT0</accession>
<feature type="site" description="Important for substrate specificity" evidence="4">
    <location>
        <position position="157"/>
    </location>
</feature>
<dbReference type="Pfam" id="PF02545">
    <property type="entry name" value="Maf"/>
    <property type="match status" value="1"/>
</dbReference>
<name>A0ABT3PUT0_9BACT</name>
<reference evidence="5 6" key="1">
    <citation type="submission" date="2021-11" db="EMBL/GenBank/DDBJ databases">
        <title>Aliifidinibius sp. nov., a new bacterium isolated from saline soil.</title>
        <authorList>
            <person name="Galisteo C."/>
            <person name="De La Haba R."/>
            <person name="Sanchez-Porro C."/>
            <person name="Ventosa A."/>
        </authorList>
    </citation>
    <scope>NUCLEOTIDE SEQUENCE [LARGE SCALE GENOMIC DNA]</scope>
    <source>
        <strain evidence="5 6">KACC 190600</strain>
    </source>
</reference>
<feature type="site" description="Important for substrate specificity" evidence="4">
    <location>
        <position position="70"/>
    </location>
</feature>
<dbReference type="RefSeq" id="WP_265786949.1">
    <property type="nucleotide sequence ID" value="NZ_BAABRS010000001.1"/>
</dbReference>
<dbReference type="NCBIfam" id="TIGR00172">
    <property type="entry name" value="maf"/>
    <property type="match status" value="1"/>
</dbReference>
<organism evidence="5 6">
    <name type="scientific">Fodinibius salicampi</name>
    <dbReference type="NCBI Taxonomy" id="1920655"/>
    <lineage>
        <taxon>Bacteria</taxon>
        <taxon>Pseudomonadati</taxon>
        <taxon>Balneolota</taxon>
        <taxon>Balneolia</taxon>
        <taxon>Balneolales</taxon>
        <taxon>Balneolaceae</taxon>
        <taxon>Fodinibius</taxon>
    </lineage>
</organism>
<comment type="catalytic activity">
    <reaction evidence="4">
        <text>dTTP + H2O = dTMP + diphosphate + H(+)</text>
        <dbReference type="Rhea" id="RHEA:28534"/>
        <dbReference type="ChEBI" id="CHEBI:15377"/>
        <dbReference type="ChEBI" id="CHEBI:15378"/>
        <dbReference type="ChEBI" id="CHEBI:33019"/>
        <dbReference type="ChEBI" id="CHEBI:37568"/>
        <dbReference type="ChEBI" id="CHEBI:63528"/>
        <dbReference type="EC" id="3.6.1.9"/>
    </reaction>
</comment>
<dbReference type="HAMAP" id="MF_00528">
    <property type="entry name" value="Maf"/>
    <property type="match status" value="1"/>
</dbReference>